<evidence type="ECO:0000259" key="1">
    <source>
        <dbReference type="Pfam" id="PF01464"/>
    </source>
</evidence>
<evidence type="ECO:0000313" key="2">
    <source>
        <dbReference type="EMBL" id="AWG44164.1"/>
    </source>
</evidence>
<evidence type="ECO:0000313" key="3">
    <source>
        <dbReference type="Proteomes" id="UP000036202"/>
    </source>
</evidence>
<dbReference type="Gene3D" id="1.10.530.10">
    <property type="match status" value="1"/>
</dbReference>
<sequence length="259" mass="28664">MGLVKEWAGKYAEEINYVANKHGVDPLLVASIIKAESNFSEKAESYAGSKGLMQIYPSTFRKYIGDGDVFDIRDNIECGVRYLKDIVSKVGSDIFKVAMAANVGANSVVENRDILNSTETKAYVKRVVDSYQKYIFDEVEHKRDSGIADGWVAISASEKVKVKAGNVTGVMKVEDVKGRSILNFYETGGIDSLTVNEFQTAKNSEEAKGIFITNSNNSLVFSMDKKGNIVINADRLATKEENVEIANYIVEKLKQDKKD</sequence>
<name>A0A2S1LZB5_9BACI</name>
<organism evidence="2 3">
    <name type="scientific">Priestia filamentosa</name>
    <dbReference type="NCBI Taxonomy" id="1402861"/>
    <lineage>
        <taxon>Bacteria</taxon>
        <taxon>Bacillati</taxon>
        <taxon>Bacillota</taxon>
        <taxon>Bacilli</taxon>
        <taxon>Bacillales</taxon>
        <taxon>Bacillaceae</taxon>
        <taxon>Priestia</taxon>
    </lineage>
</organism>
<reference evidence="2 3" key="1">
    <citation type="journal article" date="2015" name="PLoS ONE">
        <title>Genome Sequence of Bacillus endophyticus and Analysis of Its Companion Mechanism in the Ketogulonigenium vulgare-Bacillus Strain Consortium.</title>
        <authorList>
            <person name="Jia N."/>
            <person name="Du J."/>
            <person name="Ding M.Z."/>
            <person name="Gao F."/>
            <person name="Yuan Y.J."/>
        </authorList>
    </citation>
    <scope>NUCLEOTIDE SEQUENCE [LARGE SCALE GENOMIC DNA]</scope>
    <source>
        <strain evidence="2 3">Hbe603</strain>
    </source>
</reference>
<dbReference type="PANTHER" id="PTHR37423">
    <property type="entry name" value="SOLUBLE LYTIC MUREIN TRANSGLYCOSYLASE-RELATED"/>
    <property type="match status" value="1"/>
</dbReference>
<dbReference type="RefSeq" id="WP_048896739.1">
    <property type="nucleotide sequence ID" value="NZ_CP011974.1"/>
</dbReference>
<dbReference type="Pfam" id="PF01464">
    <property type="entry name" value="SLT"/>
    <property type="match status" value="1"/>
</dbReference>
<feature type="domain" description="Transglycosylase SLT" evidence="1">
    <location>
        <begin position="15"/>
        <end position="121"/>
    </location>
</feature>
<proteinExistence type="predicted"/>
<dbReference type="AlphaFoldDB" id="A0A2S1LZB5"/>
<dbReference type="OrthoDB" id="9815002at2"/>
<dbReference type="Proteomes" id="UP000036202">
    <property type="component" value="Chromosome"/>
</dbReference>
<dbReference type="CDD" id="cd16896">
    <property type="entry name" value="LT_Slt70-like"/>
    <property type="match status" value="1"/>
</dbReference>
<dbReference type="KEGG" id="beo:BEH_24240"/>
<reference evidence="3" key="2">
    <citation type="submission" date="2015-06" db="EMBL/GenBank/DDBJ databases">
        <title>Genome Sequence of Bacillus endophyticus and Analysis of its Companion Mechanism in the Ketogulonigenium vulgare-Bacillus strain Consortium.</title>
        <authorList>
            <person name="Jia N."/>
            <person name="Du J."/>
            <person name="Ding M.-Z."/>
            <person name="Gao F."/>
            <person name="Yuan Y.-J."/>
        </authorList>
    </citation>
    <scope>NUCLEOTIDE SEQUENCE [LARGE SCALE GENOMIC DNA]</scope>
    <source>
        <strain evidence="3">Hbe603</strain>
    </source>
</reference>
<dbReference type="InterPro" id="IPR008258">
    <property type="entry name" value="Transglycosylase_SLT_dom_1"/>
</dbReference>
<dbReference type="InterPro" id="IPR023346">
    <property type="entry name" value="Lysozyme-like_dom_sf"/>
</dbReference>
<dbReference type="SUPFAM" id="SSF53955">
    <property type="entry name" value="Lysozyme-like"/>
    <property type="match status" value="1"/>
</dbReference>
<protein>
    <recommendedName>
        <fullName evidence="1">Transglycosylase SLT domain-containing protein</fullName>
    </recommendedName>
</protein>
<keyword evidence="3" id="KW-1185">Reference proteome</keyword>
<dbReference type="EMBL" id="CP011974">
    <property type="protein sequence ID" value="AWG44164.1"/>
    <property type="molecule type" value="Genomic_DNA"/>
</dbReference>
<gene>
    <name evidence="2" type="ORF">BEH_24240</name>
</gene>
<accession>A0A2S1LZB5</accession>
<dbReference type="PANTHER" id="PTHR37423:SF2">
    <property type="entry name" value="MEMBRANE-BOUND LYTIC MUREIN TRANSGLYCOSYLASE C"/>
    <property type="match status" value="1"/>
</dbReference>